<name>A0A7Y8GVA7_9BURK</name>
<organism evidence="1 2">
    <name type="scientific">Hydrogenophaga aromaticivorans</name>
    <dbReference type="NCBI Taxonomy" id="2610898"/>
    <lineage>
        <taxon>Bacteria</taxon>
        <taxon>Pseudomonadati</taxon>
        <taxon>Pseudomonadota</taxon>
        <taxon>Betaproteobacteria</taxon>
        <taxon>Burkholderiales</taxon>
        <taxon>Comamonadaceae</taxon>
        <taxon>Hydrogenophaga</taxon>
    </lineage>
</organism>
<sequence length="161" mass="17684">MNHQETPVNPDAFKTLLQDVTRQIGDRALDTSLQTWLNQELGADSPTYRQLKAACEQGVAEGWLCQREGGGLKYGRIFKPDDALQRFSVDVVDMNTLAGPHHAHPLGEIDLIMPLDDTATFDGRGAGWLVYGPGSAHSPTVARGRALVLYLLPEGRIEFTQ</sequence>
<dbReference type="Pfam" id="PF16155">
    <property type="entry name" value="PnbB"/>
    <property type="match status" value="1"/>
</dbReference>
<dbReference type="EMBL" id="VYGV01000006">
    <property type="protein sequence ID" value="NWF44784.1"/>
    <property type="molecule type" value="Genomic_DNA"/>
</dbReference>
<comment type="caution">
    <text evidence="1">The sequence shown here is derived from an EMBL/GenBank/DDBJ whole genome shotgun (WGS) entry which is preliminary data.</text>
</comment>
<gene>
    <name evidence="1" type="ORF">F3K02_05885</name>
</gene>
<dbReference type="AlphaFoldDB" id="A0A7Y8GVA7"/>
<keyword evidence="2" id="KW-1185">Reference proteome</keyword>
<evidence type="ECO:0000313" key="1">
    <source>
        <dbReference type="EMBL" id="NWF44784.1"/>
    </source>
</evidence>
<accession>A0A7Y8GVA7</accession>
<proteinExistence type="predicted"/>
<reference evidence="1 2" key="1">
    <citation type="submission" date="2019-09" db="EMBL/GenBank/DDBJ databases">
        <title>Hydrogenophaga aromatica sp. nov., isolated from a para-xylene-degrading enrichment culture.</title>
        <authorList>
            <person name="Tancsics A."/>
            <person name="Banerjee S."/>
        </authorList>
    </citation>
    <scope>NUCLEOTIDE SEQUENCE [LARGE SCALE GENOMIC DNA]</scope>
    <source>
        <strain evidence="1 2">D2P1</strain>
    </source>
</reference>
<protein>
    <submittedName>
        <fullName evidence="1">DUF4863 family protein</fullName>
    </submittedName>
</protein>
<dbReference type="InterPro" id="IPR032345">
    <property type="entry name" value="PnbB"/>
</dbReference>
<dbReference type="Proteomes" id="UP000545507">
    <property type="component" value="Unassembled WGS sequence"/>
</dbReference>
<evidence type="ECO:0000313" key="2">
    <source>
        <dbReference type="Proteomes" id="UP000545507"/>
    </source>
</evidence>